<keyword evidence="2" id="KW-1185">Reference proteome</keyword>
<dbReference type="AlphaFoldDB" id="A0A915NJ72"/>
<evidence type="ECO:0000256" key="1">
    <source>
        <dbReference type="SAM" id="MobiDB-lite"/>
    </source>
</evidence>
<proteinExistence type="predicted"/>
<protein>
    <submittedName>
        <fullName evidence="3">Galectin</fullName>
    </submittedName>
</protein>
<evidence type="ECO:0000313" key="2">
    <source>
        <dbReference type="Proteomes" id="UP000887560"/>
    </source>
</evidence>
<reference evidence="3" key="1">
    <citation type="submission" date="2022-11" db="UniProtKB">
        <authorList>
            <consortium name="WormBaseParasite"/>
        </authorList>
    </citation>
    <scope>IDENTIFICATION</scope>
</reference>
<dbReference type="Proteomes" id="UP000887560">
    <property type="component" value="Unplaced"/>
</dbReference>
<organism evidence="2 3">
    <name type="scientific">Meloidogyne floridensis</name>
    <dbReference type="NCBI Taxonomy" id="298350"/>
    <lineage>
        <taxon>Eukaryota</taxon>
        <taxon>Metazoa</taxon>
        <taxon>Ecdysozoa</taxon>
        <taxon>Nematoda</taxon>
        <taxon>Chromadorea</taxon>
        <taxon>Rhabditida</taxon>
        <taxon>Tylenchina</taxon>
        <taxon>Tylenchomorpha</taxon>
        <taxon>Tylenchoidea</taxon>
        <taxon>Meloidogynidae</taxon>
        <taxon>Meloidogyninae</taxon>
        <taxon>Meloidogyne</taxon>
    </lineage>
</organism>
<accession>A0A915NJ72</accession>
<feature type="region of interest" description="Disordered" evidence="1">
    <location>
        <begin position="178"/>
        <end position="202"/>
    </location>
</feature>
<sequence>MKELIPIVSFSATTNGLTISSPKLNTPRFVPFDISGKCTTCRADDVEIDYVITIKGIHIISNRLKKEKFVAFDIIERFGETNVFRFKTRRKVFSIQVDKEKNIFRTQSINDDFFNLQCATGNGNSLFRSQSIIDEYLEFPPEKRLKLEEKENAEKNSNEGIVKEDNKAMSDENENIIEMADDKKSVGNIEEQDDKKNFGKRSNMNLRRMSDCIVISPSDMIVVS</sequence>
<evidence type="ECO:0000313" key="3">
    <source>
        <dbReference type="WBParaSite" id="scf7180000419181.g3487"/>
    </source>
</evidence>
<name>A0A915NJ72_9BILA</name>
<dbReference type="WBParaSite" id="scf7180000419181.g3487">
    <property type="protein sequence ID" value="scf7180000419181.g3487"/>
    <property type="gene ID" value="scf7180000419181.g3487"/>
</dbReference>